<accession>A0AAD6Y0H8</accession>
<organism evidence="1 2">
    <name type="scientific">Mycena pura</name>
    <dbReference type="NCBI Taxonomy" id="153505"/>
    <lineage>
        <taxon>Eukaryota</taxon>
        <taxon>Fungi</taxon>
        <taxon>Dikarya</taxon>
        <taxon>Basidiomycota</taxon>
        <taxon>Agaricomycotina</taxon>
        <taxon>Agaricomycetes</taxon>
        <taxon>Agaricomycetidae</taxon>
        <taxon>Agaricales</taxon>
        <taxon>Marasmiineae</taxon>
        <taxon>Mycenaceae</taxon>
        <taxon>Mycena</taxon>
    </lineage>
</organism>
<evidence type="ECO:0000313" key="1">
    <source>
        <dbReference type="EMBL" id="KAJ7186243.1"/>
    </source>
</evidence>
<gene>
    <name evidence="1" type="ORF">GGX14DRAFT_409264</name>
</gene>
<comment type="caution">
    <text evidence="1">The sequence shown here is derived from an EMBL/GenBank/DDBJ whole genome shotgun (WGS) entry which is preliminary data.</text>
</comment>
<reference evidence="1" key="1">
    <citation type="submission" date="2023-03" db="EMBL/GenBank/DDBJ databases">
        <title>Massive genome expansion in bonnet fungi (Mycena s.s.) driven by repeated elements and novel gene families across ecological guilds.</title>
        <authorList>
            <consortium name="Lawrence Berkeley National Laboratory"/>
            <person name="Harder C.B."/>
            <person name="Miyauchi S."/>
            <person name="Viragh M."/>
            <person name="Kuo A."/>
            <person name="Thoen E."/>
            <person name="Andreopoulos B."/>
            <person name="Lu D."/>
            <person name="Skrede I."/>
            <person name="Drula E."/>
            <person name="Henrissat B."/>
            <person name="Morin E."/>
            <person name="Kohler A."/>
            <person name="Barry K."/>
            <person name="LaButti K."/>
            <person name="Morin E."/>
            <person name="Salamov A."/>
            <person name="Lipzen A."/>
            <person name="Mereny Z."/>
            <person name="Hegedus B."/>
            <person name="Baldrian P."/>
            <person name="Stursova M."/>
            <person name="Weitz H."/>
            <person name="Taylor A."/>
            <person name="Grigoriev I.V."/>
            <person name="Nagy L.G."/>
            <person name="Martin F."/>
            <person name="Kauserud H."/>
        </authorList>
    </citation>
    <scope>NUCLEOTIDE SEQUENCE</scope>
    <source>
        <strain evidence="1">9144</strain>
    </source>
</reference>
<keyword evidence="2" id="KW-1185">Reference proteome</keyword>
<dbReference type="AlphaFoldDB" id="A0AAD6Y0H8"/>
<protein>
    <submittedName>
        <fullName evidence="1">Uncharacterized protein</fullName>
    </submittedName>
</protein>
<sequence length="418" mass="45288">MGHYQLSCRDLGTSLGGVSAVKPPALLCWSQASRQPKSKGDQMVQHRVTGAAWHSRGPRPASVAGAVAAAPPFCKYLPARRAPPSRARQRLLAGLVNDRGAHYKARFSSVPVGPPSLWGRRPPTHLTLSPLLSTGSGCGVPPNQLCLATHARTDQGALLLPSLSPLNLNQVCRSRAVAGGHAPSRRWPGVSCTQTSWGRFGYLLEVLVVEDMRRRILAQRCQRHCAKLVDAKMVLDSSDNDGETRARPRAPPAAAQMVQPFPITLQAKNISCYRVARPRDAWKQQFTQTATHSPRLPSAELIRAGDTGECHGAATAQAVVQATDEFIGLRHYRVHGLDITHTSGLVATGTLNSPWVTYALPAYESSFHPKIGTFLSTVVIPKVWEQCDDNSDNINVKCIRITVGLGADPKKYHKLDTG</sequence>
<name>A0AAD6Y0H8_9AGAR</name>
<evidence type="ECO:0000313" key="2">
    <source>
        <dbReference type="Proteomes" id="UP001219525"/>
    </source>
</evidence>
<proteinExistence type="predicted"/>
<dbReference type="EMBL" id="JARJCW010000210">
    <property type="protein sequence ID" value="KAJ7186243.1"/>
    <property type="molecule type" value="Genomic_DNA"/>
</dbReference>
<dbReference type="Proteomes" id="UP001219525">
    <property type="component" value="Unassembled WGS sequence"/>
</dbReference>